<comment type="caution">
    <text evidence="4">The sequence shown here is derived from an EMBL/GenBank/DDBJ whole genome shotgun (WGS) entry which is preliminary data.</text>
</comment>
<dbReference type="Proteomes" id="UP000520198">
    <property type="component" value="Unassembled WGS sequence"/>
</dbReference>
<feature type="transmembrane region" description="Helical" evidence="2">
    <location>
        <begin position="28"/>
        <end position="50"/>
    </location>
</feature>
<dbReference type="PANTHER" id="PTHR12302:SF26">
    <property type="entry name" value="BLR1266 PROTEIN"/>
    <property type="match status" value="1"/>
</dbReference>
<dbReference type="InterPro" id="IPR016071">
    <property type="entry name" value="Staphylococal_nuclease_OB-fold"/>
</dbReference>
<keyword evidence="5" id="KW-1185">Reference proteome</keyword>
<proteinExistence type="predicted"/>
<dbReference type="EMBL" id="JABWDU010000002">
    <property type="protein sequence ID" value="NVD38757.1"/>
    <property type="molecule type" value="Genomic_DNA"/>
</dbReference>
<name>A0A7Y6Q456_9HYPH</name>
<feature type="region of interest" description="Disordered" evidence="1">
    <location>
        <begin position="1"/>
        <end position="27"/>
    </location>
</feature>
<dbReference type="SUPFAM" id="SSF50199">
    <property type="entry name" value="Staphylococcal nuclease"/>
    <property type="match status" value="1"/>
</dbReference>
<dbReference type="SMART" id="SM00318">
    <property type="entry name" value="SNc"/>
    <property type="match status" value="1"/>
</dbReference>
<keyword evidence="2" id="KW-1133">Transmembrane helix</keyword>
<reference evidence="4 5" key="1">
    <citation type="submission" date="2020-06" db="EMBL/GenBank/DDBJ databases">
        <authorList>
            <person name="Grouzdev D.S."/>
        </authorList>
    </citation>
    <scope>NUCLEOTIDE SEQUENCE [LARGE SCALE GENOMIC DNA]</scope>
    <source>
        <strain evidence="4 5">HO-A22</strain>
    </source>
</reference>
<dbReference type="PANTHER" id="PTHR12302">
    <property type="entry name" value="EBNA2 BINDING PROTEIN P100"/>
    <property type="match status" value="1"/>
</dbReference>
<accession>A0A7Y6Q456</accession>
<dbReference type="AlphaFoldDB" id="A0A7Y6Q456"/>
<dbReference type="PROSITE" id="PS50830">
    <property type="entry name" value="TNASE_3"/>
    <property type="match status" value="1"/>
</dbReference>
<dbReference type="Pfam" id="PF00565">
    <property type="entry name" value="SNase"/>
    <property type="match status" value="1"/>
</dbReference>
<feature type="compositionally biased region" description="Basic residues" evidence="1">
    <location>
        <begin position="1"/>
        <end position="13"/>
    </location>
</feature>
<keyword evidence="2" id="KW-0812">Transmembrane</keyword>
<gene>
    <name evidence="4" type="ORF">HT585_07825</name>
</gene>
<evidence type="ECO:0000256" key="1">
    <source>
        <dbReference type="SAM" id="MobiDB-lite"/>
    </source>
</evidence>
<evidence type="ECO:0000259" key="3">
    <source>
        <dbReference type="PROSITE" id="PS50830"/>
    </source>
</evidence>
<protein>
    <submittedName>
        <fullName evidence="4">Thermonuclease family protein</fullName>
    </submittedName>
</protein>
<evidence type="ECO:0000313" key="4">
    <source>
        <dbReference type="EMBL" id="NVD38757.1"/>
    </source>
</evidence>
<evidence type="ECO:0000313" key="5">
    <source>
        <dbReference type="Proteomes" id="UP000520198"/>
    </source>
</evidence>
<organism evidence="4 5">
    <name type="scientific">Ensifer oleiphilus</name>
    <dbReference type="NCBI Taxonomy" id="2742698"/>
    <lineage>
        <taxon>Bacteria</taxon>
        <taxon>Pseudomonadati</taxon>
        <taxon>Pseudomonadota</taxon>
        <taxon>Alphaproteobacteria</taxon>
        <taxon>Hyphomicrobiales</taxon>
        <taxon>Rhizobiaceae</taxon>
        <taxon>Sinorhizobium/Ensifer group</taxon>
        <taxon>Ensifer</taxon>
    </lineage>
</organism>
<keyword evidence="2" id="KW-0472">Membrane</keyword>
<dbReference type="InterPro" id="IPR035437">
    <property type="entry name" value="SNase_OB-fold_sf"/>
</dbReference>
<sequence length="227" mass="24999">MERSKLKSGRSRYRFAGGRRGAEGGTPAGRMGTIGGWIFFLLLCVGAYFASQLPPPERTVTGELSGMATASDGDSLRLDGRRIRLEGIDAPEIGQTCNRDRTEWDCGADARQRLRAMVSGGTTVCRLHGRDKYGRDLGTCETHGRDVGRQMVATGYAVSYGRYQKEEASAEKQNVGLWAGDFTRPQAWRRANGHADETPHVVDGWLDAIRLWLFEQLTALFARIGDA</sequence>
<dbReference type="Gene3D" id="2.40.50.90">
    <property type="match status" value="1"/>
</dbReference>
<feature type="domain" description="TNase-like" evidence="3">
    <location>
        <begin position="72"/>
        <end position="180"/>
    </location>
</feature>
<evidence type="ECO:0000256" key="2">
    <source>
        <dbReference type="SAM" id="Phobius"/>
    </source>
</evidence>